<dbReference type="OrthoDB" id="276989at2759"/>
<evidence type="ECO:0000313" key="4">
    <source>
        <dbReference type="Proteomes" id="UP000193986"/>
    </source>
</evidence>
<sequence length="402" mass="44973">MPIATTLPSSSIVLRYPTTSTSTPEVIQEESYQLLELPAEILKAVEKSSEPFPLTIKGRPNDDAVLCTPSTTFLLRTVTISNSLLILRPPPPRPATATRTDPTLEIRDTCHQVLECVPQAASLERIRTVLRESAWEGTGTLGKRKRGDKEPRRYTREMLGSVIQGSEVELERGLKERNVIPYRGRMMLLPLNHLHPLLSLVLALLTIHHTTIALNESPPTAVSPSRPLQEALDQDHEIDPEITRGVMGLFGEMDSDGEVWTCRPAEMVREIGKGLLGAVKSSGMGLDKLLNDWKEAVGETWSDLVNVNLLEGDHLLVDPPPAVTSQPRLIVPFPLYQLPLNPATRFADLFLTRPKWRPDDMIPFLKGLYRDGDSKERDKLVAKFVRVVKEGQGAWWYPRRSV</sequence>
<keyword evidence="2" id="KW-0235">DNA replication</keyword>
<dbReference type="InterPro" id="IPR019128">
    <property type="entry name" value="Dcc1"/>
</dbReference>
<comment type="caution">
    <text evidence="3">The sequence shown here is derived from an EMBL/GenBank/DDBJ whole genome shotgun (WGS) entry which is preliminary data.</text>
</comment>
<dbReference type="Proteomes" id="UP000193986">
    <property type="component" value="Unassembled WGS sequence"/>
</dbReference>
<dbReference type="GO" id="GO:0000785">
    <property type="term" value="C:chromatin"/>
    <property type="evidence" value="ECO:0007669"/>
    <property type="project" value="TreeGrafter"/>
</dbReference>
<dbReference type="GO" id="GO:0034088">
    <property type="term" value="P:maintenance of mitotic sister chromatid cohesion"/>
    <property type="evidence" value="ECO:0007669"/>
    <property type="project" value="TreeGrafter"/>
</dbReference>
<dbReference type="PANTHER" id="PTHR13395">
    <property type="entry name" value="SISTER CHROMATID COHESION PROTEIN DCC1-RELATED"/>
    <property type="match status" value="1"/>
</dbReference>
<accession>A0A1Y2AUT0</accession>
<dbReference type="EMBL" id="MCFC01000052">
    <property type="protein sequence ID" value="ORY25957.1"/>
    <property type="molecule type" value="Genomic_DNA"/>
</dbReference>
<dbReference type="Pfam" id="PF09724">
    <property type="entry name" value="Dcc1"/>
    <property type="match status" value="1"/>
</dbReference>
<dbReference type="STRING" id="71784.A0A1Y2AUT0"/>
<dbReference type="GO" id="GO:0031390">
    <property type="term" value="C:Ctf18 RFC-like complex"/>
    <property type="evidence" value="ECO:0007669"/>
    <property type="project" value="InterPro"/>
</dbReference>
<dbReference type="AlphaFoldDB" id="A0A1Y2AUT0"/>
<keyword evidence="4" id="KW-1185">Reference proteome</keyword>
<evidence type="ECO:0000256" key="2">
    <source>
        <dbReference type="ARBA" id="ARBA00022705"/>
    </source>
</evidence>
<dbReference type="GO" id="GO:0000775">
    <property type="term" value="C:chromosome, centromeric region"/>
    <property type="evidence" value="ECO:0007669"/>
    <property type="project" value="TreeGrafter"/>
</dbReference>
<dbReference type="GO" id="GO:0006260">
    <property type="term" value="P:DNA replication"/>
    <property type="evidence" value="ECO:0007669"/>
    <property type="project" value="UniProtKB-KW"/>
</dbReference>
<dbReference type="InParanoid" id="A0A1Y2AUT0"/>
<comment type="similarity">
    <text evidence="1">Belongs to the DCC1 family.</text>
</comment>
<reference evidence="3 4" key="1">
    <citation type="submission" date="2016-07" db="EMBL/GenBank/DDBJ databases">
        <title>Pervasive Adenine N6-methylation of Active Genes in Fungi.</title>
        <authorList>
            <consortium name="DOE Joint Genome Institute"/>
            <person name="Mondo S.J."/>
            <person name="Dannebaum R.O."/>
            <person name="Kuo R.C."/>
            <person name="Labutti K."/>
            <person name="Haridas S."/>
            <person name="Kuo A."/>
            <person name="Salamov A."/>
            <person name="Ahrendt S.R."/>
            <person name="Lipzen A."/>
            <person name="Sullivan W."/>
            <person name="Andreopoulos W.B."/>
            <person name="Clum A."/>
            <person name="Lindquist E."/>
            <person name="Daum C."/>
            <person name="Ramamoorthy G.K."/>
            <person name="Gryganskyi A."/>
            <person name="Culley D."/>
            <person name="Magnuson J.K."/>
            <person name="James T.Y."/>
            <person name="O'Malley M.A."/>
            <person name="Stajich J.E."/>
            <person name="Spatafora J.W."/>
            <person name="Visel A."/>
            <person name="Grigoriev I.V."/>
        </authorList>
    </citation>
    <scope>NUCLEOTIDE SEQUENCE [LARGE SCALE GENOMIC DNA]</scope>
    <source>
        <strain evidence="3 4">68-887.2</strain>
    </source>
</reference>
<evidence type="ECO:0000256" key="1">
    <source>
        <dbReference type="ARBA" id="ARBA00007017"/>
    </source>
</evidence>
<organism evidence="3 4">
    <name type="scientific">Naematelia encephala</name>
    <dbReference type="NCBI Taxonomy" id="71784"/>
    <lineage>
        <taxon>Eukaryota</taxon>
        <taxon>Fungi</taxon>
        <taxon>Dikarya</taxon>
        <taxon>Basidiomycota</taxon>
        <taxon>Agaricomycotina</taxon>
        <taxon>Tremellomycetes</taxon>
        <taxon>Tremellales</taxon>
        <taxon>Naemateliaceae</taxon>
        <taxon>Naematelia</taxon>
    </lineage>
</organism>
<evidence type="ECO:0000313" key="3">
    <source>
        <dbReference type="EMBL" id="ORY25957.1"/>
    </source>
</evidence>
<gene>
    <name evidence="3" type="ORF">BCR39DRAFT_542734</name>
</gene>
<dbReference type="PANTHER" id="PTHR13395:SF6">
    <property type="entry name" value="SISTER CHROMATID COHESION PROTEIN DCC1"/>
    <property type="match status" value="1"/>
</dbReference>
<dbReference type="FunCoup" id="A0A1Y2AUT0">
    <property type="interactions" value="250"/>
</dbReference>
<proteinExistence type="inferred from homology"/>
<name>A0A1Y2AUT0_9TREE</name>
<protein>
    <submittedName>
        <fullName evidence="3">Sister chromatid cohesion protein Dcc1</fullName>
    </submittedName>
</protein>